<dbReference type="RefSeq" id="XP_018229991.1">
    <property type="nucleotide sequence ID" value="XM_018373816.1"/>
</dbReference>
<comment type="caution">
    <text evidence="1">The sequence shown here is derived from an EMBL/GenBank/DDBJ whole genome shotgun (WGS) entry which is preliminary data.</text>
</comment>
<dbReference type="GO" id="GO:0016020">
    <property type="term" value="C:membrane"/>
    <property type="evidence" value="ECO:0007669"/>
    <property type="project" value="UniProtKB-SubCell"/>
</dbReference>
<dbReference type="VEuPathDB" id="FungiDB:T551_01553"/>
<gene>
    <name evidence="1" type="ORF">T551_01553</name>
</gene>
<protein>
    <recommendedName>
        <fullName evidence="3">Cysteine-rich transmembrane CYSTM domain-containing protein</fullName>
    </recommendedName>
</protein>
<keyword evidence="2" id="KW-1185">Reference proteome</keyword>
<evidence type="ECO:0008006" key="3">
    <source>
        <dbReference type="Google" id="ProtNLM"/>
    </source>
</evidence>
<name>A0A0W4ZRK9_PNEJ7</name>
<evidence type="ECO:0000313" key="1">
    <source>
        <dbReference type="EMBL" id="KTW31001.1"/>
    </source>
</evidence>
<dbReference type="GeneID" id="28940071"/>
<dbReference type="EMBL" id="LFWA01000006">
    <property type="protein sequence ID" value="KTW31001.1"/>
    <property type="molecule type" value="Genomic_DNA"/>
</dbReference>
<proteinExistence type="predicted"/>
<reference evidence="2" key="1">
    <citation type="journal article" date="2016" name="Nat. Commun.">
        <title>Genome analysis of three Pneumocystis species reveals adaptation mechanisms to life exclusively in mammalian hosts.</title>
        <authorList>
            <person name="Ma L."/>
            <person name="Chen Z."/>
            <person name="Huang D.W."/>
            <person name="Kutty G."/>
            <person name="Ishihara M."/>
            <person name="Wang H."/>
            <person name="Abouelleil A."/>
            <person name="Bishop L."/>
            <person name="Davey E."/>
            <person name="Deng R."/>
            <person name="Deng X."/>
            <person name="Fan L."/>
            <person name="Fantoni G."/>
            <person name="Fitzgerald M."/>
            <person name="Gogineni E."/>
            <person name="Goldberg J.M."/>
            <person name="Handley G."/>
            <person name="Hu X."/>
            <person name="Huber C."/>
            <person name="Jiao X."/>
            <person name="Jones K."/>
            <person name="Levin J.Z."/>
            <person name="Liu Y."/>
            <person name="Macdonald P."/>
            <person name="Melnikov A."/>
            <person name="Raley C."/>
            <person name="Sassi M."/>
            <person name="Sherman B.T."/>
            <person name="Song X."/>
            <person name="Sykes S."/>
            <person name="Tran B."/>
            <person name="Walsh L."/>
            <person name="Xia Y."/>
            <person name="Yang J."/>
            <person name="Young S."/>
            <person name="Zeng Q."/>
            <person name="Zheng X."/>
            <person name="Stephens R."/>
            <person name="Nusbaum C."/>
            <person name="Birren B.W."/>
            <person name="Azadi P."/>
            <person name="Lempicki R.A."/>
            <person name="Cuomo C.A."/>
            <person name="Kovacs J.A."/>
        </authorList>
    </citation>
    <scope>NUCLEOTIDE SEQUENCE [LARGE SCALE GENOMIC DNA]</scope>
    <source>
        <strain evidence="2">RU7</strain>
    </source>
</reference>
<dbReference type="AlphaFoldDB" id="A0A0W4ZRK9"/>
<accession>A0A0W4ZRK9</accession>
<evidence type="ECO:0000313" key="2">
    <source>
        <dbReference type="Proteomes" id="UP000053447"/>
    </source>
</evidence>
<dbReference type="Proteomes" id="UP000053447">
    <property type="component" value="Unassembled WGS sequence"/>
</dbReference>
<sequence length="109" mass="12361">MSSKEYDPFFFVKNHVTDVLQYENDKCPTNQCYTQPPPQYPQQSYCPQAYQGGYPCPPPPNTYGYCNNYYPQQQPVYAQQQPSTSHATTGCLACLAACCACCMLEECLR</sequence>
<organism evidence="1 2">
    <name type="scientific">Pneumocystis jirovecii (strain RU7)</name>
    <name type="common">Human pneumocystis pneumonia agent</name>
    <dbReference type="NCBI Taxonomy" id="1408657"/>
    <lineage>
        <taxon>Eukaryota</taxon>
        <taxon>Fungi</taxon>
        <taxon>Dikarya</taxon>
        <taxon>Ascomycota</taxon>
        <taxon>Taphrinomycotina</taxon>
        <taxon>Pneumocystomycetes</taxon>
        <taxon>Pneumocystaceae</taxon>
        <taxon>Pneumocystis</taxon>
    </lineage>
</organism>